<organism evidence="1">
    <name type="scientific">Octopus bimaculoides</name>
    <name type="common">California two-spotted octopus</name>
    <dbReference type="NCBI Taxonomy" id="37653"/>
    <lineage>
        <taxon>Eukaryota</taxon>
        <taxon>Metazoa</taxon>
        <taxon>Spiralia</taxon>
        <taxon>Lophotrochozoa</taxon>
        <taxon>Mollusca</taxon>
        <taxon>Cephalopoda</taxon>
        <taxon>Coleoidea</taxon>
        <taxon>Octopodiformes</taxon>
        <taxon>Octopoda</taxon>
        <taxon>Incirrata</taxon>
        <taxon>Octopodidae</taxon>
        <taxon>Octopus</taxon>
    </lineage>
</organism>
<proteinExistence type="predicted"/>
<evidence type="ECO:0000313" key="1">
    <source>
        <dbReference type="EMBL" id="KOF80882.1"/>
    </source>
</evidence>
<dbReference type="AlphaFoldDB" id="A0A0L8GVF8"/>
<reference evidence="1" key="1">
    <citation type="submission" date="2015-07" db="EMBL/GenBank/DDBJ databases">
        <title>MeaNS - Measles Nucleotide Surveillance Program.</title>
        <authorList>
            <person name="Tran T."/>
            <person name="Druce J."/>
        </authorList>
    </citation>
    <scope>NUCLEOTIDE SEQUENCE</scope>
    <source>
        <strain evidence="1">UCB-OBI-ISO-001</strain>
        <tissue evidence="1">Gonad</tissue>
    </source>
</reference>
<sequence>MSVCICILTPYFWKFSSVFAQNHSGKETAAHTLIPIPLIVFVYFHPFSNSASPFISDL</sequence>
<name>A0A0L8GVF8_OCTBM</name>
<protein>
    <submittedName>
        <fullName evidence="1">Uncharacterized protein</fullName>
    </submittedName>
</protein>
<accession>A0A0L8GVF8</accession>
<gene>
    <name evidence="1" type="ORF">OCBIM_22027280mg</name>
</gene>
<dbReference type="EMBL" id="KQ420241">
    <property type="protein sequence ID" value="KOF80882.1"/>
    <property type="molecule type" value="Genomic_DNA"/>
</dbReference>